<accession>A0ABU4TUB4</accession>
<comment type="caution">
    <text evidence="2">The sequence shown here is derived from an EMBL/GenBank/DDBJ whole genome shotgun (WGS) entry which is preliminary data.</text>
</comment>
<gene>
    <name evidence="2" type="ORF">SK571_21015</name>
</gene>
<proteinExistence type="predicted"/>
<reference evidence="2 3" key="1">
    <citation type="submission" date="2023-11" db="EMBL/GenBank/DDBJ databases">
        <title>Lentzea sokolovensis, sp. nov., Lentzea kristufkii, sp. nov., and Lentzea miocenensis, sp. nov., rare actinobacteria from Sokolov Coal Basin, Miocene lacustrine sediment, Czech Republic.</title>
        <authorList>
            <person name="Lara A."/>
            <person name="Kotroba L."/>
            <person name="Nouioui I."/>
            <person name="Neumann-Schaal M."/>
            <person name="Mast Y."/>
            <person name="Chronakova A."/>
        </authorList>
    </citation>
    <scope>NUCLEOTIDE SEQUENCE [LARGE SCALE GENOMIC DNA]</scope>
    <source>
        <strain evidence="2 3">BCCO 10_0798</strain>
    </source>
</reference>
<feature type="region of interest" description="Disordered" evidence="1">
    <location>
        <begin position="1"/>
        <end position="28"/>
    </location>
</feature>
<feature type="compositionally biased region" description="Basic and acidic residues" evidence="1">
    <location>
        <begin position="81"/>
        <end position="98"/>
    </location>
</feature>
<organism evidence="2 3">
    <name type="scientific">Lentzea kristufekii</name>
    <dbReference type="NCBI Taxonomy" id="3095430"/>
    <lineage>
        <taxon>Bacteria</taxon>
        <taxon>Bacillati</taxon>
        <taxon>Actinomycetota</taxon>
        <taxon>Actinomycetes</taxon>
        <taxon>Pseudonocardiales</taxon>
        <taxon>Pseudonocardiaceae</taxon>
        <taxon>Lentzea</taxon>
    </lineage>
</organism>
<evidence type="ECO:0000313" key="2">
    <source>
        <dbReference type="EMBL" id="MDX8051880.1"/>
    </source>
</evidence>
<sequence length="114" mass="12889">MYRLIREDWVKTEDGEERPTSQSFHNTDDGAMSVFFADEMAAAGASVADLIQTFPPFSRAVTFTAGELRALGQTVERDKIEEFPGHGAVRHPDKDRRPQGVRSKMSLKAEWFKE</sequence>
<dbReference type="Proteomes" id="UP001271792">
    <property type="component" value="Unassembled WGS sequence"/>
</dbReference>
<feature type="compositionally biased region" description="Basic and acidic residues" evidence="1">
    <location>
        <begin position="1"/>
        <end position="19"/>
    </location>
</feature>
<keyword evidence="3" id="KW-1185">Reference proteome</keyword>
<evidence type="ECO:0000313" key="3">
    <source>
        <dbReference type="Proteomes" id="UP001271792"/>
    </source>
</evidence>
<name>A0ABU4TUB4_9PSEU</name>
<evidence type="ECO:0000256" key="1">
    <source>
        <dbReference type="SAM" id="MobiDB-lite"/>
    </source>
</evidence>
<dbReference type="RefSeq" id="WP_319985795.1">
    <property type="nucleotide sequence ID" value="NZ_JAXAVV010000010.1"/>
</dbReference>
<feature type="region of interest" description="Disordered" evidence="1">
    <location>
        <begin position="81"/>
        <end position="104"/>
    </location>
</feature>
<protein>
    <submittedName>
        <fullName evidence="2">Uncharacterized protein</fullName>
    </submittedName>
</protein>
<dbReference type="EMBL" id="JAXAVV010000010">
    <property type="protein sequence ID" value="MDX8051880.1"/>
    <property type="molecule type" value="Genomic_DNA"/>
</dbReference>